<evidence type="ECO:0000256" key="1">
    <source>
        <dbReference type="SAM" id="Phobius"/>
    </source>
</evidence>
<keyword evidence="1" id="KW-0472">Membrane</keyword>
<keyword evidence="1" id="KW-0812">Transmembrane</keyword>
<feature type="transmembrane region" description="Helical" evidence="1">
    <location>
        <begin position="41"/>
        <end position="60"/>
    </location>
</feature>
<reference evidence="2 3" key="1">
    <citation type="submission" date="2017-04" db="EMBL/GenBank/DDBJ databases">
        <title>Draft genome sequence of Tuber borchii Vittad., a whitish edible truffle.</title>
        <authorList>
            <consortium name="DOE Joint Genome Institute"/>
            <person name="Murat C."/>
            <person name="Kuo A."/>
            <person name="Barry K.W."/>
            <person name="Clum A."/>
            <person name="Dockter R.B."/>
            <person name="Fauchery L."/>
            <person name="Iotti M."/>
            <person name="Kohler A."/>
            <person name="Labutti K."/>
            <person name="Lindquist E.A."/>
            <person name="Lipzen A."/>
            <person name="Ohm R.A."/>
            <person name="Wang M."/>
            <person name="Grigoriev I.V."/>
            <person name="Zambonelli A."/>
            <person name="Martin F.M."/>
        </authorList>
    </citation>
    <scope>NUCLEOTIDE SEQUENCE [LARGE SCALE GENOMIC DNA]</scope>
    <source>
        <strain evidence="2 3">Tbo3840</strain>
    </source>
</reference>
<sequence>MTTRLQMLVIMALGVKGGQKLVVLTFLVGDFRKRSVPGSHSLLIFGLVGFLSRSLIHYVIGFGEPSGTGEPSSRLGSCLSV</sequence>
<organism evidence="2 3">
    <name type="scientific">Tuber borchii</name>
    <name type="common">White truffle</name>
    <dbReference type="NCBI Taxonomy" id="42251"/>
    <lineage>
        <taxon>Eukaryota</taxon>
        <taxon>Fungi</taxon>
        <taxon>Dikarya</taxon>
        <taxon>Ascomycota</taxon>
        <taxon>Pezizomycotina</taxon>
        <taxon>Pezizomycetes</taxon>
        <taxon>Pezizales</taxon>
        <taxon>Tuberaceae</taxon>
        <taxon>Tuber</taxon>
    </lineage>
</organism>
<dbReference type="EMBL" id="NESQ01000009">
    <property type="protein sequence ID" value="PUU83621.1"/>
    <property type="molecule type" value="Genomic_DNA"/>
</dbReference>
<keyword evidence="1" id="KW-1133">Transmembrane helix</keyword>
<gene>
    <name evidence="2" type="ORF">B9Z19DRAFT_1072190</name>
</gene>
<protein>
    <submittedName>
        <fullName evidence="2">Uncharacterized protein</fullName>
    </submittedName>
</protein>
<accession>A0A2T7A7A9</accession>
<evidence type="ECO:0000313" key="2">
    <source>
        <dbReference type="EMBL" id="PUU83621.1"/>
    </source>
</evidence>
<proteinExistence type="predicted"/>
<comment type="caution">
    <text evidence="2">The sequence shown here is derived from an EMBL/GenBank/DDBJ whole genome shotgun (WGS) entry which is preliminary data.</text>
</comment>
<name>A0A2T7A7A9_TUBBO</name>
<keyword evidence="3" id="KW-1185">Reference proteome</keyword>
<dbReference type="AlphaFoldDB" id="A0A2T7A7A9"/>
<dbReference type="Proteomes" id="UP000244722">
    <property type="component" value="Unassembled WGS sequence"/>
</dbReference>
<evidence type="ECO:0000313" key="3">
    <source>
        <dbReference type="Proteomes" id="UP000244722"/>
    </source>
</evidence>